<organism evidence="1 2">
    <name type="scientific">Pseudomaricurvus hydrocarbonicus</name>
    <dbReference type="NCBI Taxonomy" id="1470433"/>
    <lineage>
        <taxon>Bacteria</taxon>
        <taxon>Pseudomonadati</taxon>
        <taxon>Pseudomonadota</taxon>
        <taxon>Gammaproteobacteria</taxon>
        <taxon>Cellvibrionales</taxon>
        <taxon>Cellvibrionaceae</taxon>
        <taxon>Pseudomaricurvus</taxon>
    </lineage>
</organism>
<keyword evidence="2" id="KW-1185">Reference proteome</keyword>
<accession>A0A9E5MHK3</accession>
<evidence type="ECO:0000313" key="1">
    <source>
        <dbReference type="EMBL" id="NHO66036.1"/>
    </source>
</evidence>
<dbReference type="EMBL" id="JAAONZ010000006">
    <property type="protein sequence ID" value="NHO66036.1"/>
    <property type="molecule type" value="Genomic_DNA"/>
</dbReference>
<dbReference type="Proteomes" id="UP000787472">
    <property type="component" value="Unassembled WGS sequence"/>
</dbReference>
<evidence type="ECO:0000313" key="2">
    <source>
        <dbReference type="Proteomes" id="UP000787472"/>
    </source>
</evidence>
<proteinExistence type="predicted"/>
<reference evidence="1" key="1">
    <citation type="submission" date="2020-03" db="EMBL/GenBank/DDBJ databases">
        <authorList>
            <person name="Guo F."/>
        </authorList>
    </citation>
    <scope>NUCLEOTIDE SEQUENCE</scope>
    <source>
        <strain evidence="1">JCM 30134</strain>
    </source>
</reference>
<sequence length="112" mass="12934">MDQTKYNVMILREALNALATTTEEQLRLNKEGLAYLDDIFDTMPLDFLPWLEECGVVGSKFANDFRELYGEIDSTLSQMSWEEEDDFIKSNCESLREWRVKANTLLGQLASL</sequence>
<comment type="caution">
    <text evidence="1">The sequence shown here is derived from an EMBL/GenBank/DDBJ whole genome shotgun (WGS) entry which is preliminary data.</text>
</comment>
<name>A0A9E5MHK3_9GAMM</name>
<protein>
    <submittedName>
        <fullName evidence="1">Uncharacterized protein</fullName>
    </submittedName>
</protein>
<gene>
    <name evidence="1" type="ORF">G8770_10820</name>
</gene>
<dbReference type="RefSeq" id="WP_167186083.1">
    <property type="nucleotide sequence ID" value="NZ_JAAONZ010000006.1"/>
</dbReference>
<dbReference type="AlphaFoldDB" id="A0A9E5MHK3"/>